<proteinExistence type="predicted"/>
<name>A0ACB7XWL3_9ERIC</name>
<comment type="caution">
    <text evidence="1">The sequence shown here is derived from an EMBL/GenBank/DDBJ whole genome shotgun (WGS) entry which is preliminary data.</text>
</comment>
<keyword evidence="2" id="KW-1185">Reference proteome</keyword>
<protein>
    <submittedName>
        <fullName evidence="1">Uncharacterized protein</fullName>
    </submittedName>
</protein>
<sequence length="160" mass="18076">MEGRYGWTSLRNEEFQEEDVWAVLKEATYFSSSKVDSTDSTSHNSRQQLPGTASIMIPRVDNNSGQEREMYPKSAPVKIPDWSNIYGNNSKTASWLDLDEEDEVDGDDGKTMPPHEWMAKKLARSNTFSFSVCEGAGRTLKGRDLSRVRNTVLTKTGFLE</sequence>
<dbReference type="Proteomes" id="UP000828048">
    <property type="component" value="Chromosome 1"/>
</dbReference>
<evidence type="ECO:0000313" key="2">
    <source>
        <dbReference type="Proteomes" id="UP000828048"/>
    </source>
</evidence>
<gene>
    <name evidence="1" type="ORF">Vadar_033858</name>
</gene>
<evidence type="ECO:0000313" key="1">
    <source>
        <dbReference type="EMBL" id="KAH7844983.1"/>
    </source>
</evidence>
<accession>A0ACB7XWL3</accession>
<organism evidence="1 2">
    <name type="scientific">Vaccinium darrowii</name>
    <dbReference type="NCBI Taxonomy" id="229202"/>
    <lineage>
        <taxon>Eukaryota</taxon>
        <taxon>Viridiplantae</taxon>
        <taxon>Streptophyta</taxon>
        <taxon>Embryophyta</taxon>
        <taxon>Tracheophyta</taxon>
        <taxon>Spermatophyta</taxon>
        <taxon>Magnoliopsida</taxon>
        <taxon>eudicotyledons</taxon>
        <taxon>Gunneridae</taxon>
        <taxon>Pentapetalae</taxon>
        <taxon>asterids</taxon>
        <taxon>Ericales</taxon>
        <taxon>Ericaceae</taxon>
        <taxon>Vaccinioideae</taxon>
        <taxon>Vaccinieae</taxon>
        <taxon>Vaccinium</taxon>
    </lineage>
</organism>
<reference evidence="1 2" key="1">
    <citation type="journal article" date="2021" name="Hortic Res">
        <title>High-quality reference genome and annotation aids understanding of berry development for evergreen blueberry (Vaccinium darrowii).</title>
        <authorList>
            <person name="Yu J."/>
            <person name="Hulse-Kemp A.M."/>
            <person name="Babiker E."/>
            <person name="Staton M."/>
        </authorList>
    </citation>
    <scope>NUCLEOTIDE SEQUENCE [LARGE SCALE GENOMIC DNA]</scope>
    <source>
        <strain evidence="2">cv. NJ 8807/NJ 8810</strain>
        <tissue evidence="1">Young leaf</tissue>
    </source>
</reference>
<dbReference type="EMBL" id="CM037151">
    <property type="protein sequence ID" value="KAH7844983.1"/>
    <property type="molecule type" value="Genomic_DNA"/>
</dbReference>